<dbReference type="InterPro" id="IPR002938">
    <property type="entry name" value="FAD-bd"/>
</dbReference>
<evidence type="ECO:0000313" key="7">
    <source>
        <dbReference type="Proteomes" id="UP000772434"/>
    </source>
</evidence>
<dbReference type="Proteomes" id="UP000772434">
    <property type="component" value="Unassembled WGS sequence"/>
</dbReference>
<feature type="chain" id="PRO_5040260282" evidence="4">
    <location>
        <begin position="20"/>
        <end position="460"/>
    </location>
</feature>
<feature type="domain" description="FAD-binding" evidence="5">
    <location>
        <begin position="27"/>
        <end position="396"/>
    </location>
</feature>
<evidence type="ECO:0000256" key="3">
    <source>
        <dbReference type="ARBA" id="ARBA00023002"/>
    </source>
</evidence>
<keyword evidence="7" id="KW-1185">Reference proteome</keyword>
<feature type="signal peptide" evidence="4">
    <location>
        <begin position="1"/>
        <end position="19"/>
    </location>
</feature>
<dbReference type="GO" id="GO:0044550">
    <property type="term" value="P:secondary metabolite biosynthetic process"/>
    <property type="evidence" value="ECO:0007669"/>
    <property type="project" value="TreeGrafter"/>
</dbReference>
<dbReference type="PANTHER" id="PTHR46720:SF3">
    <property type="entry name" value="FAD-BINDING DOMAIN-CONTAINING PROTEIN-RELATED"/>
    <property type="match status" value="1"/>
</dbReference>
<proteinExistence type="predicted"/>
<dbReference type="SUPFAM" id="SSF51905">
    <property type="entry name" value="FAD/NAD(P)-binding domain"/>
    <property type="match status" value="1"/>
</dbReference>
<evidence type="ECO:0000256" key="4">
    <source>
        <dbReference type="SAM" id="SignalP"/>
    </source>
</evidence>
<dbReference type="PRINTS" id="PR00420">
    <property type="entry name" value="RNGMNOXGNASE"/>
</dbReference>
<evidence type="ECO:0000256" key="1">
    <source>
        <dbReference type="ARBA" id="ARBA00022630"/>
    </source>
</evidence>
<dbReference type="SUPFAM" id="SSF54373">
    <property type="entry name" value="FAD-linked reductases, C-terminal domain"/>
    <property type="match status" value="1"/>
</dbReference>
<keyword evidence="1" id="KW-0285">Flavoprotein</keyword>
<comment type="caution">
    <text evidence="6">The sequence shown here is derived from an EMBL/GenBank/DDBJ whole genome shotgun (WGS) entry which is preliminary data.</text>
</comment>
<evidence type="ECO:0000256" key="2">
    <source>
        <dbReference type="ARBA" id="ARBA00022827"/>
    </source>
</evidence>
<sequence>MRVAIWYVVRSLLVTRTRASFAFIDSGGGIGGMLHACALGKYPDISVNVYESSTKFSPFGAGIGVWPRAWNILCSLGLGEDMAKLTSVSPTNDPAHSFSFRKSDQLNGFTFGNLFSRGPLLTFHRAQFQQVLAQHLAPSCRIQYSKRLKSYTQNRHGGPIYLSFEDGTQATCDVLVGADGIKSVVRKCLLRDRAETVTNSGDRDLPSCTDYVSWIGSVAYRALIPVARLKEDCDKGLLSLPTTPTMYVGTNVHVVVYPVNKGQTLNLAVFHLRPELQGVPYCEAWSKEVEIEELLNITRFESWETEVNLLLKHVHKPTRWAIHKVRNLPTFISDKGVALLGDAAHAASPHQGSGAGQAIEDAYFLAKLLGDPRTTLETLPRALRVYDNIRRPWTQETSAKANANALYFTLHYDGFDFVNADAAAATAKLHELTDLITDNWKWCWTTTVDSSLKEALSQLG</sequence>
<organism evidence="6 7">
    <name type="scientific">Rhodocollybia butyracea</name>
    <dbReference type="NCBI Taxonomy" id="206335"/>
    <lineage>
        <taxon>Eukaryota</taxon>
        <taxon>Fungi</taxon>
        <taxon>Dikarya</taxon>
        <taxon>Basidiomycota</taxon>
        <taxon>Agaricomycotina</taxon>
        <taxon>Agaricomycetes</taxon>
        <taxon>Agaricomycetidae</taxon>
        <taxon>Agaricales</taxon>
        <taxon>Marasmiineae</taxon>
        <taxon>Omphalotaceae</taxon>
        <taxon>Rhodocollybia</taxon>
    </lineage>
</organism>
<dbReference type="Gene3D" id="3.50.50.60">
    <property type="entry name" value="FAD/NAD(P)-binding domain"/>
    <property type="match status" value="1"/>
</dbReference>
<reference evidence="6" key="1">
    <citation type="submission" date="2020-11" db="EMBL/GenBank/DDBJ databases">
        <authorList>
            <consortium name="DOE Joint Genome Institute"/>
            <person name="Ahrendt S."/>
            <person name="Riley R."/>
            <person name="Andreopoulos W."/>
            <person name="Labutti K."/>
            <person name="Pangilinan J."/>
            <person name="Ruiz-Duenas F.J."/>
            <person name="Barrasa J.M."/>
            <person name="Sanchez-Garcia M."/>
            <person name="Camarero S."/>
            <person name="Miyauchi S."/>
            <person name="Serrano A."/>
            <person name="Linde D."/>
            <person name="Babiker R."/>
            <person name="Drula E."/>
            <person name="Ayuso-Fernandez I."/>
            <person name="Pacheco R."/>
            <person name="Padilla G."/>
            <person name="Ferreira P."/>
            <person name="Barriuso J."/>
            <person name="Kellner H."/>
            <person name="Castanera R."/>
            <person name="Alfaro M."/>
            <person name="Ramirez L."/>
            <person name="Pisabarro A.G."/>
            <person name="Kuo A."/>
            <person name="Tritt A."/>
            <person name="Lipzen A."/>
            <person name="He G."/>
            <person name="Yan M."/>
            <person name="Ng V."/>
            <person name="Cullen D."/>
            <person name="Martin F."/>
            <person name="Rosso M.-N."/>
            <person name="Henrissat B."/>
            <person name="Hibbett D."/>
            <person name="Martinez A.T."/>
            <person name="Grigoriev I.V."/>
        </authorList>
    </citation>
    <scope>NUCLEOTIDE SEQUENCE</scope>
    <source>
        <strain evidence="6">AH 40177</strain>
    </source>
</reference>
<keyword evidence="2" id="KW-0274">FAD</keyword>
<dbReference type="Pfam" id="PF01494">
    <property type="entry name" value="FAD_binding_3"/>
    <property type="match status" value="1"/>
</dbReference>
<evidence type="ECO:0000259" key="5">
    <source>
        <dbReference type="Pfam" id="PF01494"/>
    </source>
</evidence>
<dbReference type="GO" id="GO:0071949">
    <property type="term" value="F:FAD binding"/>
    <property type="evidence" value="ECO:0007669"/>
    <property type="project" value="InterPro"/>
</dbReference>
<dbReference type="GO" id="GO:0016491">
    <property type="term" value="F:oxidoreductase activity"/>
    <property type="evidence" value="ECO:0007669"/>
    <property type="project" value="UniProtKB-KW"/>
</dbReference>
<dbReference type="InterPro" id="IPR051104">
    <property type="entry name" value="FAD_monoxygenase"/>
</dbReference>
<evidence type="ECO:0000313" key="6">
    <source>
        <dbReference type="EMBL" id="KAF9070741.1"/>
    </source>
</evidence>
<dbReference type="OrthoDB" id="417877at2759"/>
<dbReference type="EMBL" id="JADNRY010000038">
    <property type="protein sequence ID" value="KAF9070741.1"/>
    <property type="molecule type" value="Genomic_DNA"/>
</dbReference>
<accession>A0A9P5U980</accession>
<protein>
    <submittedName>
        <fullName evidence="6">Salicylate 1-monooxygenase</fullName>
    </submittedName>
</protein>
<dbReference type="InterPro" id="IPR036188">
    <property type="entry name" value="FAD/NAD-bd_sf"/>
</dbReference>
<keyword evidence="3" id="KW-0560">Oxidoreductase</keyword>
<name>A0A9P5U980_9AGAR</name>
<dbReference type="PANTHER" id="PTHR46720">
    <property type="entry name" value="HYDROXYLASE, PUTATIVE (AFU_ORTHOLOGUE AFUA_3G01460)-RELATED"/>
    <property type="match status" value="1"/>
</dbReference>
<keyword evidence="4" id="KW-0732">Signal</keyword>
<dbReference type="AlphaFoldDB" id="A0A9P5U980"/>
<gene>
    <name evidence="6" type="ORF">BDP27DRAFT_1220355</name>
</gene>